<evidence type="ECO:0000313" key="2">
    <source>
        <dbReference type="EMBL" id="WXA98751.1"/>
    </source>
</evidence>
<feature type="region of interest" description="Disordered" evidence="1">
    <location>
        <begin position="1"/>
        <end position="22"/>
    </location>
</feature>
<feature type="compositionally biased region" description="Pro residues" evidence="1">
    <location>
        <begin position="232"/>
        <end position="252"/>
    </location>
</feature>
<feature type="compositionally biased region" description="Pro residues" evidence="1">
    <location>
        <begin position="112"/>
        <end position="136"/>
    </location>
</feature>
<evidence type="ECO:0000256" key="1">
    <source>
        <dbReference type="SAM" id="MobiDB-lite"/>
    </source>
</evidence>
<dbReference type="RefSeq" id="WP_394849366.1">
    <property type="nucleotide sequence ID" value="NZ_CP089982.1"/>
</dbReference>
<sequence length="566" mass="58878">MADESKVEARENPIPAPLADDHEDVSWALSTAKTTWDRGEHTDALKWLRRAAEAASEAEADDRALALAKAAADLTTRIDELGWEIGSSVRPPPTPQGGGGTFPKATVRLSPLVPPAPPPSQQPVRPAVPLPPPAPSPRALRPSAPQERSPAPPTASSGSTRTSTPSGASPAPPKTLPTPPRSATGAALLNNAAGKSARPKHPSLGLLGPRPRISDATPPPLPPRASQSPRVPSKPPPAPARAPTPPPPPPRVEAPAVIEAISSKNLVSVSAIPGSSPRQESLPDRPSSGTTSTTQPISAEPFPLASKHDTPAAPPPQMDASSEVSQVIVSQNLAGREGQRTTRPAGAWDDSSTSSISSQEDVSFASTQVYPSGPESITFVAPGARPDTSQVMETPTAAPPAVESDSHLTSPPASSQAIENILRNTNFGSPEDIESWPTEAVAGNELPNFSFDDATKTRIGTPAYSEEVLAASPDETVAAADTQPRGSRPNLEQEPRASRPSYTNESRIAARGPVQKPSQAVRVVVWRDPDGVHVAPHGTTVTAISVDALLVALDPSADLFAWLTNK</sequence>
<feature type="compositionally biased region" description="Low complexity" evidence="1">
    <location>
        <begin position="137"/>
        <end position="169"/>
    </location>
</feature>
<evidence type="ECO:0000313" key="3">
    <source>
        <dbReference type="Proteomes" id="UP001379533"/>
    </source>
</evidence>
<keyword evidence="3" id="KW-1185">Reference proteome</keyword>
<name>A0ABZ2KQY3_9BACT</name>
<feature type="compositionally biased region" description="Pro residues" evidence="1">
    <location>
        <begin position="170"/>
        <end position="180"/>
    </location>
</feature>
<feature type="region of interest" description="Disordered" evidence="1">
    <location>
        <begin position="83"/>
        <end position="434"/>
    </location>
</feature>
<organism evidence="2 3">
    <name type="scientific">Pendulispora brunnea</name>
    <dbReference type="NCBI Taxonomy" id="2905690"/>
    <lineage>
        <taxon>Bacteria</taxon>
        <taxon>Pseudomonadati</taxon>
        <taxon>Myxococcota</taxon>
        <taxon>Myxococcia</taxon>
        <taxon>Myxococcales</taxon>
        <taxon>Sorangiineae</taxon>
        <taxon>Pendulisporaceae</taxon>
        <taxon>Pendulispora</taxon>
    </lineage>
</organism>
<dbReference type="Proteomes" id="UP001379533">
    <property type="component" value="Chromosome"/>
</dbReference>
<feature type="compositionally biased region" description="Polar residues" evidence="1">
    <location>
        <begin position="407"/>
        <end position="428"/>
    </location>
</feature>
<dbReference type="PRINTS" id="PR01217">
    <property type="entry name" value="PRICHEXTENSN"/>
</dbReference>
<reference evidence="2 3" key="1">
    <citation type="submission" date="2021-12" db="EMBL/GenBank/DDBJ databases">
        <title>Discovery of the Pendulisporaceae a myxobacterial family with distinct sporulation behavior and unique specialized metabolism.</title>
        <authorList>
            <person name="Garcia R."/>
            <person name="Popoff A."/>
            <person name="Bader C.D."/>
            <person name="Loehr J."/>
            <person name="Walesch S."/>
            <person name="Walt C."/>
            <person name="Boldt J."/>
            <person name="Bunk B."/>
            <person name="Haeckl F.J.F.P.J."/>
            <person name="Gunesch A.P."/>
            <person name="Birkelbach J."/>
            <person name="Nuebel U."/>
            <person name="Pietschmann T."/>
            <person name="Bach T."/>
            <person name="Mueller R."/>
        </authorList>
    </citation>
    <scope>NUCLEOTIDE SEQUENCE [LARGE SCALE GENOMIC DNA]</scope>
    <source>
        <strain evidence="2 3">MSr12523</strain>
    </source>
</reference>
<protein>
    <submittedName>
        <fullName evidence="2">Uncharacterized protein</fullName>
    </submittedName>
</protein>
<proteinExistence type="predicted"/>
<feature type="compositionally biased region" description="Polar residues" evidence="1">
    <location>
        <begin position="319"/>
        <end position="333"/>
    </location>
</feature>
<feature type="compositionally biased region" description="Basic and acidic residues" evidence="1">
    <location>
        <begin position="1"/>
        <end position="11"/>
    </location>
</feature>
<feature type="compositionally biased region" description="Low complexity" evidence="1">
    <location>
        <begin position="349"/>
        <end position="363"/>
    </location>
</feature>
<dbReference type="EMBL" id="CP089982">
    <property type="protein sequence ID" value="WXA98751.1"/>
    <property type="molecule type" value="Genomic_DNA"/>
</dbReference>
<gene>
    <name evidence="2" type="ORF">LZC95_18210</name>
</gene>
<feature type="compositionally biased region" description="Polar residues" evidence="1">
    <location>
        <begin position="287"/>
        <end position="297"/>
    </location>
</feature>
<feature type="compositionally biased region" description="Low complexity" evidence="1">
    <location>
        <begin position="182"/>
        <end position="196"/>
    </location>
</feature>
<feature type="region of interest" description="Disordered" evidence="1">
    <location>
        <begin position="468"/>
        <end position="514"/>
    </location>
</feature>
<accession>A0ABZ2KQY3</accession>